<keyword evidence="2" id="KW-1133">Transmembrane helix</keyword>
<dbReference type="Proteomes" id="UP000672602">
    <property type="component" value="Unassembled WGS sequence"/>
</dbReference>
<organism evidence="3 4">
    <name type="scientific">Marivibrio halodurans</name>
    <dbReference type="NCBI Taxonomy" id="2039722"/>
    <lineage>
        <taxon>Bacteria</taxon>
        <taxon>Pseudomonadati</taxon>
        <taxon>Pseudomonadota</taxon>
        <taxon>Alphaproteobacteria</taxon>
        <taxon>Rhodospirillales</taxon>
        <taxon>Rhodospirillaceae</taxon>
        <taxon>Marivibrio</taxon>
    </lineage>
</organism>
<sequence length="423" mass="47598">MSDEIPPGLRDARTTPHYILATLAGEQDPDADEIDWDLHDRNRALWNRWATSHLDGDALQALIDEGAIAAENIADRSLDPIKEAAKARGLDALPTPDEEIDWGISFWRRNSTAFSDFYFFGPVTFEDSTSKGDANFYSAIFKGEAFFKSATFKGDADFYSAIFKNEAFFKSATFKGDADFYSATFKGDAFFNSATFKDDARFNSATFESAVGFNSAAFVMHADFTNTCFRGLTNFQGALFRSNVPEYFGASLHEGTVFHDAIWPEVPRRDGPAARRQADAYERLKLEMDRLNRHEAELDFFARELMARRWCVPWHRAWLIAAYGMVSDHGRSLFWPLWTGFVLWFAGALGYAMLDPARWDEHEAMGFSAASLGAILGTRREVFPEAMHHAEWPVAILSTGQGIAGAVLIFLIGLALRNRFRIR</sequence>
<comment type="caution">
    <text evidence="3">The sequence shown here is derived from an EMBL/GenBank/DDBJ whole genome shotgun (WGS) entry which is preliminary data.</text>
</comment>
<feature type="transmembrane region" description="Helical" evidence="2">
    <location>
        <begin position="392"/>
        <end position="416"/>
    </location>
</feature>
<evidence type="ECO:0000313" key="4">
    <source>
        <dbReference type="Proteomes" id="UP000672602"/>
    </source>
</evidence>
<reference evidence="3" key="1">
    <citation type="submission" date="2021-04" db="EMBL/GenBank/DDBJ databases">
        <authorList>
            <person name="Zhang D.-C."/>
        </authorList>
    </citation>
    <scope>NUCLEOTIDE SEQUENCE</scope>
    <source>
        <strain evidence="3">CGMCC 1.15697</strain>
    </source>
</reference>
<name>A0A8J7S9X9_9PROT</name>
<dbReference type="AlphaFoldDB" id="A0A8J7S9X9"/>
<keyword evidence="2" id="KW-0812">Transmembrane</keyword>
<feature type="coiled-coil region" evidence="1">
    <location>
        <begin position="274"/>
        <end position="304"/>
    </location>
</feature>
<keyword evidence="4" id="KW-1185">Reference proteome</keyword>
<dbReference type="EMBL" id="JAGMWN010000006">
    <property type="protein sequence ID" value="MBP5858157.1"/>
    <property type="molecule type" value="Genomic_DNA"/>
</dbReference>
<evidence type="ECO:0000256" key="1">
    <source>
        <dbReference type="SAM" id="Coils"/>
    </source>
</evidence>
<evidence type="ECO:0000256" key="2">
    <source>
        <dbReference type="SAM" id="Phobius"/>
    </source>
</evidence>
<accession>A0A8J7S9X9</accession>
<gene>
    <name evidence="3" type="ORF">KAJ83_14145</name>
</gene>
<keyword evidence="2" id="KW-0472">Membrane</keyword>
<dbReference type="Pfam" id="PF13576">
    <property type="entry name" value="Pentapeptide_3"/>
    <property type="match status" value="1"/>
</dbReference>
<keyword evidence="1" id="KW-0175">Coiled coil</keyword>
<evidence type="ECO:0000313" key="3">
    <source>
        <dbReference type="EMBL" id="MBP5858157.1"/>
    </source>
</evidence>
<protein>
    <submittedName>
        <fullName evidence="3">Pentapeptide repeat-containing protein</fullName>
    </submittedName>
</protein>
<dbReference type="InterPro" id="IPR001646">
    <property type="entry name" value="5peptide_repeat"/>
</dbReference>
<dbReference type="RefSeq" id="WP_210682729.1">
    <property type="nucleotide sequence ID" value="NZ_JAGMWN010000006.1"/>
</dbReference>
<feature type="transmembrane region" description="Helical" evidence="2">
    <location>
        <begin position="333"/>
        <end position="354"/>
    </location>
</feature>
<proteinExistence type="predicted"/>